<evidence type="ECO:0000313" key="2">
    <source>
        <dbReference type="EMBL" id="BBY58525.1"/>
    </source>
</evidence>
<proteinExistence type="predicted"/>
<reference evidence="2 3" key="1">
    <citation type="journal article" date="2019" name="Emerg. Microbes Infect.">
        <title>Comprehensive subspecies identification of 175 nontuberculous mycobacteria species based on 7547 genomic profiles.</title>
        <authorList>
            <person name="Matsumoto Y."/>
            <person name="Kinjo T."/>
            <person name="Motooka D."/>
            <person name="Nabeya D."/>
            <person name="Jung N."/>
            <person name="Uechi K."/>
            <person name="Horii T."/>
            <person name="Iida T."/>
            <person name="Fujita J."/>
            <person name="Nakamura S."/>
        </authorList>
    </citation>
    <scope>NUCLEOTIDE SEQUENCE [LARGE SCALE GENOMIC DNA]</scope>
    <source>
        <strain evidence="2 3">JCM 30395</strain>
    </source>
</reference>
<gene>
    <name evidence="2" type="ORF">MSAR_16610</name>
</gene>
<protein>
    <submittedName>
        <fullName evidence="2">Uncharacterized protein</fullName>
    </submittedName>
</protein>
<feature type="region of interest" description="Disordered" evidence="1">
    <location>
        <begin position="1"/>
        <end position="76"/>
    </location>
</feature>
<name>A0A7I7SR28_9MYCO</name>
<dbReference type="KEGG" id="msar:MSAR_16610"/>
<evidence type="ECO:0000313" key="3">
    <source>
        <dbReference type="Proteomes" id="UP000466445"/>
    </source>
</evidence>
<evidence type="ECO:0000256" key="1">
    <source>
        <dbReference type="SAM" id="MobiDB-lite"/>
    </source>
</evidence>
<dbReference type="AlphaFoldDB" id="A0A7I7SR28"/>
<feature type="compositionally biased region" description="Gly residues" evidence="1">
    <location>
        <begin position="25"/>
        <end position="36"/>
    </location>
</feature>
<dbReference type="EMBL" id="AP022595">
    <property type="protein sequence ID" value="BBY58525.1"/>
    <property type="molecule type" value="Genomic_DNA"/>
</dbReference>
<dbReference type="Proteomes" id="UP000466445">
    <property type="component" value="Chromosome"/>
</dbReference>
<sequence>MKAIAPLDPASPPRPQTNIIKSSGSGPGSGGNGGMAIGDDQMSPAVALHGRADFQRCDGGGSQQVDGQAGGHEPTR</sequence>
<keyword evidence="3" id="KW-1185">Reference proteome</keyword>
<accession>A0A7I7SR28</accession>
<organism evidence="2 3">
    <name type="scientific">Mycolicibacterium sarraceniae</name>
    <dbReference type="NCBI Taxonomy" id="1534348"/>
    <lineage>
        <taxon>Bacteria</taxon>
        <taxon>Bacillati</taxon>
        <taxon>Actinomycetota</taxon>
        <taxon>Actinomycetes</taxon>
        <taxon>Mycobacteriales</taxon>
        <taxon>Mycobacteriaceae</taxon>
        <taxon>Mycolicibacterium</taxon>
    </lineage>
</organism>